<evidence type="ECO:0000313" key="2">
    <source>
        <dbReference type="EMBL" id="CAF1301106.1"/>
    </source>
</evidence>
<evidence type="ECO:0000313" key="4">
    <source>
        <dbReference type="EMBL" id="CAF4107280.1"/>
    </source>
</evidence>
<evidence type="ECO:0000313" key="3">
    <source>
        <dbReference type="EMBL" id="CAF3950294.1"/>
    </source>
</evidence>
<evidence type="ECO:0000313" key="1">
    <source>
        <dbReference type="EMBL" id="CAF1186059.1"/>
    </source>
</evidence>
<dbReference type="Proteomes" id="UP000682733">
    <property type="component" value="Unassembled WGS sequence"/>
</dbReference>
<dbReference type="EMBL" id="CAJOBC010008022">
    <property type="protein sequence ID" value="CAF3950294.1"/>
    <property type="molecule type" value="Genomic_DNA"/>
</dbReference>
<dbReference type="AlphaFoldDB" id="A0A814VBY5"/>
<dbReference type="Proteomes" id="UP000681722">
    <property type="component" value="Unassembled WGS sequence"/>
</dbReference>
<dbReference type="Proteomes" id="UP000677228">
    <property type="component" value="Unassembled WGS sequence"/>
</dbReference>
<proteinExistence type="predicted"/>
<evidence type="ECO:0000313" key="5">
    <source>
        <dbReference type="Proteomes" id="UP000663829"/>
    </source>
</evidence>
<reference evidence="1" key="1">
    <citation type="submission" date="2021-02" db="EMBL/GenBank/DDBJ databases">
        <authorList>
            <person name="Nowell W R."/>
        </authorList>
    </citation>
    <scope>NUCLEOTIDE SEQUENCE</scope>
</reference>
<dbReference type="EMBL" id="CAJNOK010019539">
    <property type="protein sequence ID" value="CAF1301106.1"/>
    <property type="molecule type" value="Genomic_DNA"/>
</dbReference>
<dbReference type="EMBL" id="CAJOBA010041112">
    <property type="protein sequence ID" value="CAF4107280.1"/>
    <property type="molecule type" value="Genomic_DNA"/>
</dbReference>
<sequence length="75" mass="8677">MGARRHISVGTTIRDIMHAKCRKKVPVHRLCSAITEKRRSRSAMIQLQVLLYDINDKMLVFGYFINIIGAVFQPY</sequence>
<accession>A0A814VBY5</accession>
<dbReference type="Proteomes" id="UP000663829">
    <property type="component" value="Unassembled WGS sequence"/>
</dbReference>
<dbReference type="OrthoDB" id="10521449at2759"/>
<gene>
    <name evidence="1" type="ORF">GPM918_LOCUS22953</name>
    <name evidence="2" type="ORF">OVA965_LOCUS28537</name>
    <name evidence="3" type="ORF">SRO942_LOCUS22952</name>
    <name evidence="4" type="ORF">TMI583_LOCUS29289</name>
</gene>
<organism evidence="1 5">
    <name type="scientific">Didymodactylos carnosus</name>
    <dbReference type="NCBI Taxonomy" id="1234261"/>
    <lineage>
        <taxon>Eukaryota</taxon>
        <taxon>Metazoa</taxon>
        <taxon>Spiralia</taxon>
        <taxon>Gnathifera</taxon>
        <taxon>Rotifera</taxon>
        <taxon>Eurotatoria</taxon>
        <taxon>Bdelloidea</taxon>
        <taxon>Philodinida</taxon>
        <taxon>Philodinidae</taxon>
        <taxon>Didymodactylos</taxon>
    </lineage>
</organism>
<name>A0A814VBY5_9BILA</name>
<keyword evidence="5" id="KW-1185">Reference proteome</keyword>
<dbReference type="EMBL" id="CAJNOQ010008021">
    <property type="protein sequence ID" value="CAF1186059.1"/>
    <property type="molecule type" value="Genomic_DNA"/>
</dbReference>
<protein>
    <submittedName>
        <fullName evidence="1">Uncharacterized protein</fullName>
    </submittedName>
</protein>
<comment type="caution">
    <text evidence="1">The sequence shown here is derived from an EMBL/GenBank/DDBJ whole genome shotgun (WGS) entry which is preliminary data.</text>
</comment>